<evidence type="ECO:0000313" key="2">
    <source>
        <dbReference type="Proteomes" id="UP000215335"/>
    </source>
</evidence>
<evidence type="ECO:0000313" key="1">
    <source>
        <dbReference type="EMBL" id="OXU18901.1"/>
    </source>
</evidence>
<accession>A0A232EKQ6</accession>
<dbReference type="Proteomes" id="UP000215335">
    <property type="component" value="Unassembled WGS sequence"/>
</dbReference>
<gene>
    <name evidence="1" type="ORF">TSAR_009121</name>
</gene>
<protein>
    <submittedName>
        <fullName evidence="1">Uncharacterized protein</fullName>
    </submittedName>
</protein>
<name>A0A232EKQ6_9HYME</name>
<organism evidence="1 2">
    <name type="scientific">Trichomalopsis sarcophagae</name>
    <dbReference type="NCBI Taxonomy" id="543379"/>
    <lineage>
        <taxon>Eukaryota</taxon>
        <taxon>Metazoa</taxon>
        <taxon>Ecdysozoa</taxon>
        <taxon>Arthropoda</taxon>
        <taxon>Hexapoda</taxon>
        <taxon>Insecta</taxon>
        <taxon>Pterygota</taxon>
        <taxon>Neoptera</taxon>
        <taxon>Endopterygota</taxon>
        <taxon>Hymenoptera</taxon>
        <taxon>Apocrita</taxon>
        <taxon>Proctotrupomorpha</taxon>
        <taxon>Chalcidoidea</taxon>
        <taxon>Pteromalidae</taxon>
        <taxon>Pteromalinae</taxon>
        <taxon>Trichomalopsis</taxon>
    </lineage>
</organism>
<comment type="caution">
    <text evidence="1">The sequence shown here is derived from an EMBL/GenBank/DDBJ whole genome shotgun (WGS) entry which is preliminary data.</text>
</comment>
<sequence>MKLPLEPEQEKLDGEIRRASFKFYFDLDINFCSPKTLYINMAQFRWTSICENCYNPNNIPYPEARVSCTDWHHHGDDLDFMIYYLPLEPEQEEIDGEIPRASFKFCFDLDINFCMRQLEYKNIIYINMAQFRWTSICENCYNPNNIPYPEAIISCTNWHHHGDDIDFMNCYDNSPVQQQPTIHNNHQNQIRKQENKYQLNISIRTNYKPFVSSYHIWNLGNH</sequence>
<keyword evidence="2" id="KW-1185">Reference proteome</keyword>
<proteinExistence type="predicted"/>
<dbReference type="AlphaFoldDB" id="A0A232EKQ6"/>
<dbReference type="EMBL" id="NNAY01003753">
    <property type="protein sequence ID" value="OXU18901.1"/>
    <property type="molecule type" value="Genomic_DNA"/>
</dbReference>
<reference evidence="1 2" key="1">
    <citation type="journal article" date="2017" name="Curr. Biol.">
        <title>The Evolution of Venom by Co-option of Single-Copy Genes.</title>
        <authorList>
            <person name="Martinson E.O."/>
            <person name="Mrinalini"/>
            <person name="Kelkar Y.D."/>
            <person name="Chang C.H."/>
            <person name="Werren J.H."/>
        </authorList>
    </citation>
    <scope>NUCLEOTIDE SEQUENCE [LARGE SCALE GENOMIC DNA]</scope>
    <source>
        <strain evidence="1 2">Alberta</strain>
        <tissue evidence="1">Whole body</tissue>
    </source>
</reference>